<dbReference type="SUPFAM" id="SSF160246">
    <property type="entry name" value="EspE N-terminal domain-like"/>
    <property type="match status" value="1"/>
</dbReference>
<dbReference type="Gene3D" id="3.30.300.160">
    <property type="entry name" value="Type II secretion system, protein E, N-terminal domain"/>
    <property type="match status" value="1"/>
</dbReference>
<organism evidence="5 6">
    <name type="scientific">Candidatus Falkowbacteria bacterium RIFOXYA2_FULL_47_19</name>
    <dbReference type="NCBI Taxonomy" id="1797994"/>
    <lineage>
        <taxon>Bacteria</taxon>
        <taxon>Candidatus Falkowiibacteriota</taxon>
    </lineage>
</organism>
<dbReference type="PROSITE" id="PS00662">
    <property type="entry name" value="T2SP_E"/>
    <property type="match status" value="1"/>
</dbReference>
<dbReference type="PANTHER" id="PTHR30258">
    <property type="entry name" value="TYPE II SECRETION SYSTEM PROTEIN GSPE-RELATED"/>
    <property type="match status" value="1"/>
</dbReference>
<dbReference type="Pfam" id="PF00437">
    <property type="entry name" value="T2SSE"/>
    <property type="match status" value="1"/>
</dbReference>
<sequence>MINQDKLLKDLQDRGMIKYDQLNLILEEAKESKRGVEEILEKIVNIEDLTQAKSRFYNLAYQNITELIINNKVLNIIPSEVAQNYKIICFGEKDKKIKVGIIDPDNFKAIEAVDFLAKENDLQAEFFLISKNSFEAAFKQYKSLSKELDTALKTRAKAEEDQLIAIEERNKPQTGEEVTKSAPVAKIVSVIIRHAVEGKSSDIHIEPLRNETRVRYRIDGVLHTSLVLPKAIHNALVARIKVLSNLKLDETRIPQDGRIRMIVNEREIDFRVSILPLVGFEKVVMRILDTTKGAPKLEGLGFQGRQLQLLQKNIKKTEGILLITGPTGSGKSTTLFSLLDMLNKEGINISTLEDPVEYKMEGVNQSQIAPQLGYNFASGLRSFLRQDPDIIMVGEIRDEETAELSVHAALTGHYVLSTLHTVDCSGVITRLVDMGIEPFLIGSTLNTVIAQRLARKICEFCREETKIPPDYLETIKAELTQIGDEYLKELIKDFDINKLKFFKGKGCPRCANTGYSGRVAIAEVLDVNKQIKDMIIEGKKYIDVDTIRKTQPFVTVRQDGFLKVIQGKTTIEEVLRVMSD</sequence>
<evidence type="ECO:0000313" key="5">
    <source>
        <dbReference type="EMBL" id="OGF26742.1"/>
    </source>
</evidence>
<accession>A0A1F5SJB9</accession>
<dbReference type="SUPFAM" id="SSF52540">
    <property type="entry name" value="P-loop containing nucleoside triphosphate hydrolases"/>
    <property type="match status" value="1"/>
</dbReference>
<reference evidence="5 6" key="1">
    <citation type="journal article" date="2016" name="Nat. Commun.">
        <title>Thousands of microbial genomes shed light on interconnected biogeochemical processes in an aquifer system.</title>
        <authorList>
            <person name="Anantharaman K."/>
            <person name="Brown C.T."/>
            <person name="Hug L.A."/>
            <person name="Sharon I."/>
            <person name="Castelle C.J."/>
            <person name="Probst A.J."/>
            <person name="Thomas B.C."/>
            <person name="Singh A."/>
            <person name="Wilkins M.J."/>
            <person name="Karaoz U."/>
            <person name="Brodie E.L."/>
            <person name="Williams K.H."/>
            <person name="Hubbard S.S."/>
            <person name="Banfield J.F."/>
        </authorList>
    </citation>
    <scope>NUCLEOTIDE SEQUENCE [LARGE SCALE GENOMIC DNA]</scope>
</reference>
<evidence type="ECO:0000256" key="2">
    <source>
        <dbReference type="ARBA" id="ARBA00022741"/>
    </source>
</evidence>
<comment type="similarity">
    <text evidence="1">Belongs to the GSP E family.</text>
</comment>
<dbReference type="STRING" id="1797994.A2227_06475"/>
<evidence type="ECO:0000259" key="4">
    <source>
        <dbReference type="PROSITE" id="PS00662"/>
    </source>
</evidence>
<dbReference type="Proteomes" id="UP000178367">
    <property type="component" value="Unassembled WGS sequence"/>
</dbReference>
<dbReference type="CDD" id="cd01129">
    <property type="entry name" value="PulE-GspE-like"/>
    <property type="match status" value="1"/>
</dbReference>
<dbReference type="PANTHER" id="PTHR30258:SF1">
    <property type="entry name" value="PROTEIN TRANSPORT PROTEIN HOFB HOMOLOG"/>
    <property type="match status" value="1"/>
</dbReference>
<dbReference type="EMBL" id="MFGB01000014">
    <property type="protein sequence ID" value="OGF26742.1"/>
    <property type="molecule type" value="Genomic_DNA"/>
</dbReference>
<keyword evidence="2" id="KW-0547">Nucleotide-binding</keyword>
<evidence type="ECO:0000256" key="3">
    <source>
        <dbReference type="ARBA" id="ARBA00022840"/>
    </source>
</evidence>
<dbReference type="Pfam" id="PF05157">
    <property type="entry name" value="MshEN"/>
    <property type="match status" value="1"/>
</dbReference>
<name>A0A1F5SJB9_9BACT</name>
<dbReference type="InterPro" id="IPR001482">
    <property type="entry name" value="T2SS/T4SS_dom"/>
</dbReference>
<dbReference type="GO" id="GO:0005886">
    <property type="term" value="C:plasma membrane"/>
    <property type="evidence" value="ECO:0007669"/>
    <property type="project" value="TreeGrafter"/>
</dbReference>
<dbReference type="InterPro" id="IPR027417">
    <property type="entry name" value="P-loop_NTPase"/>
</dbReference>
<comment type="caution">
    <text evidence="5">The sequence shown here is derived from an EMBL/GenBank/DDBJ whole genome shotgun (WGS) entry which is preliminary data.</text>
</comment>
<protein>
    <recommendedName>
        <fullName evidence="4">Bacterial type II secretion system protein E domain-containing protein</fullName>
    </recommendedName>
</protein>
<evidence type="ECO:0000256" key="1">
    <source>
        <dbReference type="ARBA" id="ARBA00006611"/>
    </source>
</evidence>
<dbReference type="Gene3D" id="3.40.50.300">
    <property type="entry name" value="P-loop containing nucleotide triphosphate hydrolases"/>
    <property type="match status" value="1"/>
</dbReference>
<evidence type="ECO:0000313" key="6">
    <source>
        <dbReference type="Proteomes" id="UP000178367"/>
    </source>
</evidence>
<dbReference type="Gene3D" id="3.30.450.90">
    <property type="match status" value="1"/>
</dbReference>
<dbReference type="GO" id="GO:0016887">
    <property type="term" value="F:ATP hydrolysis activity"/>
    <property type="evidence" value="ECO:0007669"/>
    <property type="project" value="TreeGrafter"/>
</dbReference>
<keyword evidence="3" id="KW-0067">ATP-binding</keyword>
<dbReference type="InterPro" id="IPR037257">
    <property type="entry name" value="T2SS_E_N_sf"/>
</dbReference>
<proteinExistence type="inferred from homology"/>
<feature type="domain" description="Bacterial type II secretion system protein E" evidence="4">
    <location>
        <begin position="384"/>
        <end position="398"/>
    </location>
</feature>
<dbReference type="AlphaFoldDB" id="A0A1F5SJB9"/>
<dbReference type="GO" id="GO:0005524">
    <property type="term" value="F:ATP binding"/>
    <property type="evidence" value="ECO:0007669"/>
    <property type="project" value="UniProtKB-KW"/>
</dbReference>
<dbReference type="InterPro" id="IPR007831">
    <property type="entry name" value="T2SS_GspE_N"/>
</dbReference>
<gene>
    <name evidence="5" type="ORF">A2227_06475</name>
</gene>